<evidence type="ECO:0000256" key="1">
    <source>
        <dbReference type="SAM" id="MobiDB-lite"/>
    </source>
</evidence>
<organism evidence="2 3">
    <name type="scientific">Trichogramma brassicae</name>
    <dbReference type="NCBI Taxonomy" id="86971"/>
    <lineage>
        <taxon>Eukaryota</taxon>
        <taxon>Metazoa</taxon>
        <taxon>Ecdysozoa</taxon>
        <taxon>Arthropoda</taxon>
        <taxon>Hexapoda</taxon>
        <taxon>Insecta</taxon>
        <taxon>Pterygota</taxon>
        <taxon>Neoptera</taxon>
        <taxon>Endopterygota</taxon>
        <taxon>Hymenoptera</taxon>
        <taxon>Apocrita</taxon>
        <taxon>Proctotrupomorpha</taxon>
        <taxon>Chalcidoidea</taxon>
        <taxon>Trichogrammatidae</taxon>
        <taxon>Trichogramma</taxon>
    </lineage>
</organism>
<evidence type="ECO:0000313" key="3">
    <source>
        <dbReference type="Proteomes" id="UP000479190"/>
    </source>
</evidence>
<feature type="region of interest" description="Disordered" evidence="1">
    <location>
        <begin position="229"/>
        <end position="250"/>
    </location>
</feature>
<reference evidence="2 3" key="1">
    <citation type="submission" date="2020-02" db="EMBL/GenBank/DDBJ databases">
        <authorList>
            <person name="Ferguson B K."/>
        </authorList>
    </citation>
    <scope>NUCLEOTIDE SEQUENCE [LARGE SCALE GENOMIC DNA]</scope>
</reference>
<feature type="compositionally biased region" description="Basic and acidic residues" evidence="1">
    <location>
        <begin position="106"/>
        <end position="118"/>
    </location>
</feature>
<protein>
    <submittedName>
        <fullName evidence="2">Uncharacterized protein</fullName>
    </submittedName>
</protein>
<gene>
    <name evidence="2" type="ORF">TBRA_LOCUS10056</name>
</gene>
<dbReference type="AlphaFoldDB" id="A0A6H5IM06"/>
<feature type="non-terminal residue" evidence="2">
    <location>
        <position position="282"/>
    </location>
</feature>
<keyword evidence="3" id="KW-1185">Reference proteome</keyword>
<feature type="region of interest" description="Disordered" evidence="1">
    <location>
        <begin position="84"/>
        <end position="126"/>
    </location>
</feature>
<name>A0A6H5IM06_9HYME</name>
<dbReference type="Proteomes" id="UP000479190">
    <property type="component" value="Unassembled WGS sequence"/>
</dbReference>
<dbReference type="EMBL" id="CADCXV010000900">
    <property type="protein sequence ID" value="CAB0038269.1"/>
    <property type="molecule type" value="Genomic_DNA"/>
</dbReference>
<proteinExistence type="predicted"/>
<accession>A0A6H5IM06</accession>
<evidence type="ECO:0000313" key="2">
    <source>
        <dbReference type="EMBL" id="CAB0038269.1"/>
    </source>
</evidence>
<feature type="compositionally biased region" description="Polar residues" evidence="1">
    <location>
        <begin position="270"/>
        <end position="282"/>
    </location>
</feature>
<feature type="region of interest" description="Disordered" evidence="1">
    <location>
        <begin position="263"/>
        <end position="282"/>
    </location>
</feature>
<sequence length="282" mass="29967">MPSASCASTWPSCVSNTRTLLHRTHGSPMPTAKQLSGCMVEFRCRSAQREYIPTSRGPESAEFSFSASTLHQDSLRGNFPPFLPTSPRRPAAEGPLLLQGTSTHGRRSEDVGRQDRGRPSCSTRSLSSMRCCSTTAILRTPGAPPGPQRARATDGTPVHSMRTVSLPPCPAHRSLPGPQRIWRRASCPSSPAHVMPRCPRQILAAVVSRCTGGRPRSLISGALACGPADSSRDRVAGMTKKPTARTTPPQGVFCAWRSRPASVGAGGSFATRSTTTSGANHT</sequence>